<proteinExistence type="predicted"/>
<name>A0A0A8YNK4_ARUDO</name>
<dbReference type="EMBL" id="GBRH01270557">
    <property type="protein sequence ID" value="JAD27338.1"/>
    <property type="molecule type" value="Transcribed_RNA"/>
</dbReference>
<dbReference type="AlphaFoldDB" id="A0A0A8YNK4"/>
<reference evidence="1" key="2">
    <citation type="journal article" date="2015" name="Data Brief">
        <title>Shoot transcriptome of the giant reed, Arundo donax.</title>
        <authorList>
            <person name="Barrero R.A."/>
            <person name="Guerrero F.D."/>
            <person name="Moolhuijzen P."/>
            <person name="Goolsby J.A."/>
            <person name="Tidwell J."/>
            <person name="Bellgard S.E."/>
            <person name="Bellgard M.I."/>
        </authorList>
    </citation>
    <scope>NUCLEOTIDE SEQUENCE</scope>
    <source>
        <tissue evidence="1">Shoot tissue taken approximately 20 cm above the soil surface</tissue>
    </source>
</reference>
<protein>
    <submittedName>
        <fullName evidence="1">Uncharacterized protein</fullName>
    </submittedName>
</protein>
<sequence length="18" mass="2025">MDNCTGKRVPSIYNIRAS</sequence>
<evidence type="ECO:0000313" key="1">
    <source>
        <dbReference type="EMBL" id="JAD27338.1"/>
    </source>
</evidence>
<organism evidence="1">
    <name type="scientific">Arundo donax</name>
    <name type="common">Giant reed</name>
    <name type="synonym">Donax arundinaceus</name>
    <dbReference type="NCBI Taxonomy" id="35708"/>
    <lineage>
        <taxon>Eukaryota</taxon>
        <taxon>Viridiplantae</taxon>
        <taxon>Streptophyta</taxon>
        <taxon>Embryophyta</taxon>
        <taxon>Tracheophyta</taxon>
        <taxon>Spermatophyta</taxon>
        <taxon>Magnoliopsida</taxon>
        <taxon>Liliopsida</taxon>
        <taxon>Poales</taxon>
        <taxon>Poaceae</taxon>
        <taxon>PACMAD clade</taxon>
        <taxon>Arundinoideae</taxon>
        <taxon>Arundineae</taxon>
        <taxon>Arundo</taxon>
    </lineage>
</organism>
<reference evidence="1" key="1">
    <citation type="submission" date="2014-09" db="EMBL/GenBank/DDBJ databases">
        <authorList>
            <person name="Magalhaes I.L.F."/>
            <person name="Oliveira U."/>
            <person name="Santos F.R."/>
            <person name="Vidigal T.H.D.A."/>
            <person name="Brescovit A.D."/>
            <person name="Santos A.J."/>
        </authorList>
    </citation>
    <scope>NUCLEOTIDE SEQUENCE</scope>
    <source>
        <tissue evidence="1">Shoot tissue taken approximately 20 cm above the soil surface</tissue>
    </source>
</reference>
<accession>A0A0A8YNK4</accession>